<protein>
    <submittedName>
        <fullName evidence="5">AraC family transcriptional regulator</fullName>
    </submittedName>
</protein>
<dbReference type="OrthoDB" id="2585681at2"/>
<sequence length="279" mass="32508">MEQFKQFAFKKIGVVDLDDAGNSYELSAYQDYVKVFFIKAGGKMQVDFTEYELEQDSLFFLSSNQWYQIKSDTTAGTLLYYNRDFYCVEIHDKEVACDGILFHNAYDIPVVHLDAAQSLDIQRILNEIKSELAGEESTLEEMVRILLKQIIIKATRIWKQTHQAEENSNEELEFSRQFSQLVEWNYTSKHSVADYAALLHLTPKALHKRLAKYAHTTPNDIIKNRIILEAKRLLAHTELSVKEIGYKLGYEDPSYFIRLFTHQVGLAPQQFRKSYQHSE</sequence>
<dbReference type="Pfam" id="PF12833">
    <property type="entry name" value="HTH_18"/>
    <property type="match status" value="1"/>
</dbReference>
<dbReference type="SUPFAM" id="SSF46689">
    <property type="entry name" value="Homeodomain-like"/>
    <property type="match status" value="1"/>
</dbReference>
<dbReference type="Gene3D" id="1.10.10.60">
    <property type="entry name" value="Homeodomain-like"/>
    <property type="match status" value="1"/>
</dbReference>
<dbReference type="InterPro" id="IPR009057">
    <property type="entry name" value="Homeodomain-like_sf"/>
</dbReference>
<keyword evidence="6" id="KW-1185">Reference proteome</keyword>
<keyword evidence="3" id="KW-0804">Transcription</keyword>
<dbReference type="InterPro" id="IPR020449">
    <property type="entry name" value="Tscrpt_reg_AraC-type_HTH"/>
</dbReference>
<dbReference type="PANTHER" id="PTHR43280">
    <property type="entry name" value="ARAC-FAMILY TRANSCRIPTIONAL REGULATOR"/>
    <property type="match status" value="1"/>
</dbReference>
<evidence type="ECO:0000256" key="1">
    <source>
        <dbReference type="ARBA" id="ARBA00023015"/>
    </source>
</evidence>
<dbReference type="PRINTS" id="PR00032">
    <property type="entry name" value="HTHARAC"/>
</dbReference>
<evidence type="ECO:0000313" key="6">
    <source>
        <dbReference type="Proteomes" id="UP000290545"/>
    </source>
</evidence>
<dbReference type="GO" id="GO:0003700">
    <property type="term" value="F:DNA-binding transcription factor activity"/>
    <property type="evidence" value="ECO:0007669"/>
    <property type="project" value="InterPro"/>
</dbReference>
<dbReference type="EMBL" id="SDHZ01000002">
    <property type="protein sequence ID" value="RXK83987.1"/>
    <property type="molecule type" value="Genomic_DNA"/>
</dbReference>
<dbReference type="Proteomes" id="UP000290545">
    <property type="component" value="Unassembled WGS sequence"/>
</dbReference>
<dbReference type="SMART" id="SM00342">
    <property type="entry name" value="HTH_ARAC"/>
    <property type="match status" value="1"/>
</dbReference>
<keyword evidence="1" id="KW-0805">Transcription regulation</keyword>
<dbReference type="AlphaFoldDB" id="A0A4Q1D8E3"/>
<accession>A0A4Q1D8E3</accession>
<dbReference type="GO" id="GO:0043565">
    <property type="term" value="F:sequence-specific DNA binding"/>
    <property type="evidence" value="ECO:0007669"/>
    <property type="project" value="InterPro"/>
</dbReference>
<reference evidence="5 6" key="1">
    <citation type="submission" date="2019-01" db="EMBL/GenBank/DDBJ databases">
        <title>Filimonas sp. strain TTM-71.</title>
        <authorList>
            <person name="Chen W.-M."/>
        </authorList>
    </citation>
    <scope>NUCLEOTIDE SEQUENCE [LARGE SCALE GENOMIC DNA]</scope>
    <source>
        <strain evidence="5 6">TTM-71</strain>
    </source>
</reference>
<gene>
    <name evidence="5" type="ORF">ESB13_16360</name>
</gene>
<evidence type="ECO:0000256" key="3">
    <source>
        <dbReference type="ARBA" id="ARBA00023163"/>
    </source>
</evidence>
<dbReference type="InterPro" id="IPR018060">
    <property type="entry name" value="HTH_AraC"/>
</dbReference>
<comment type="caution">
    <text evidence="5">The sequence shown here is derived from an EMBL/GenBank/DDBJ whole genome shotgun (WGS) entry which is preliminary data.</text>
</comment>
<proteinExistence type="predicted"/>
<evidence type="ECO:0000256" key="2">
    <source>
        <dbReference type="ARBA" id="ARBA00023125"/>
    </source>
</evidence>
<name>A0A4Q1D8E3_9BACT</name>
<dbReference type="PROSITE" id="PS01124">
    <property type="entry name" value="HTH_ARAC_FAMILY_2"/>
    <property type="match status" value="1"/>
</dbReference>
<organism evidence="5 6">
    <name type="scientific">Filimonas effusa</name>
    <dbReference type="NCBI Taxonomy" id="2508721"/>
    <lineage>
        <taxon>Bacteria</taxon>
        <taxon>Pseudomonadati</taxon>
        <taxon>Bacteroidota</taxon>
        <taxon>Chitinophagia</taxon>
        <taxon>Chitinophagales</taxon>
        <taxon>Chitinophagaceae</taxon>
        <taxon>Filimonas</taxon>
    </lineage>
</organism>
<evidence type="ECO:0000259" key="4">
    <source>
        <dbReference type="PROSITE" id="PS01124"/>
    </source>
</evidence>
<keyword evidence="2" id="KW-0238">DNA-binding</keyword>
<feature type="domain" description="HTH araC/xylS-type" evidence="4">
    <location>
        <begin position="176"/>
        <end position="274"/>
    </location>
</feature>
<evidence type="ECO:0000313" key="5">
    <source>
        <dbReference type="EMBL" id="RXK83987.1"/>
    </source>
</evidence>
<dbReference type="PANTHER" id="PTHR43280:SF32">
    <property type="entry name" value="TRANSCRIPTIONAL REGULATORY PROTEIN"/>
    <property type="match status" value="1"/>
</dbReference>